<reference evidence="2" key="1">
    <citation type="submission" date="2016-01" db="EMBL/GenBank/DDBJ databases">
        <authorList>
            <person name="Manzoor S."/>
        </authorList>
    </citation>
    <scope>NUCLEOTIDE SEQUENCE [LARGE SCALE GENOMIC DNA]</scope>
    <source>
        <strain evidence="2">Methanoculleus sp MAB1</strain>
    </source>
</reference>
<sequence length="178" mass="18873">MSKKPEGGGSPDSPSGTGGTTVPLGEELLLIRGKDSFLLVGKAGSRFALCIETPDDEYCQTVDPDDLVVVSMPEGGPVGQARMMLELVRQYHIPLVVLPKDHPGSRRLSMVVSVAPEILLACDIRRGTHPEQHLLCSSAELSGLSLAGVPGGVTMKRLPPGVAIEHVIPENYSADKQQ</sequence>
<dbReference type="RefSeq" id="WP_062261157.1">
    <property type="nucleotide sequence ID" value="NZ_BSDU01000001.1"/>
</dbReference>
<dbReference type="EMBL" id="LT158599">
    <property type="protein sequence ID" value="CVK31427.1"/>
    <property type="molecule type" value="Genomic_DNA"/>
</dbReference>
<name>A0A0X3BH00_9EURY</name>
<proteinExistence type="predicted"/>
<dbReference type="KEGG" id="mema:MMAB1_0210"/>
<gene>
    <name evidence="2" type="ORF">MMAB1_0210</name>
</gene>
<feature type="compositionally biased region" description="Low complexity" evidence="1">
    <location>
        <begin position="11"/>
        <end position="21"/>
    </location>
</feature>
<dbReference type="Proteomes" id="UP000069850">
    <property type="component" value="Chromosome 1"/>
</dbReference>
<accession>A0A0X3BH00</accession>
<dbReference type="AlphaFoldDB" id="A0A0X3BH00"/>
<protein>
    <submittedName>
        <fullName evidence="2">Uncharacterized protein</fullName>
    </submittedName>
</protein>
<dbReference type="OrthoDB" id="80177at2157"/>
<dbReference type="GeneID" id="27136325"/>
<evidence type="ECO:0000313" key="2">
    <source>
        <dbReference type="EMBL" id="CVK31427.1"/>
    </source>
</evidence>
<feature type="region of interest" description="Disordered" evidence="1">
    <location>
        <begin position="1"/>
        <end position="21"/>
    </location>
</feature>
<evidence type="ECO:0000256" key="1">
    <source>
        <dbReference type="SAM" id="MobiDB-lite"/>
    </source>
</evidence>
<organism evidence="2 3">
    <name type="scientific">Methanoculleus bourgensis</name>
    <dbReference type="NCBI Taxonomy" id="83986"/>
    <lineage>
        <taxon>Archaea</taxon>
        <taxon>Methanobacteriati</taxon>
        <taxon>Methanobacteriota</taxon>
        <taxon>Stenosarchaea group</taxon>
        <taxon>Methanomicrobia</taxon>
        <taxon>Methanomicrobiales</taxon>
        <taxon>Methanomicrobiaceae</taxon>
        <taxon>Methanoculleus</taxon>
    </lineage>
</organism>
<evidence type="ECO:0000313" key="3">
    <source>
        <dbReference type="Proteomes" id="UP000069850"/>
    </source>
</evidence>